<reference evidence="2" key="1">
    <citation type="journal article" date="2019" name="Int. J. Syst. Evol. Microbiol.">
        <title>The Global Catalogue of Microorganisms (GCM) 10K type strain sequencing project: providing services to taxonomists for standard genome sequencing and annotation.</title>
        <authorList>
            <consortium name="The Broad Institute Genomics Platform"/>
            <consortium name="The Broad Institute Genome Sequencing Center for Infectious Disease"/>
            <person name="Wu L."/>
            <person name="Ma J."/>
        </authorList>
    </citation>
    <scope>NUCLEOTIDE SEQUENCE [LARGE SCALE GENOMIC DNA]</scope>
    <source>
        <strain evidence="2">CCUG 63830</strain>
    </source>
</reference>
<gene>
    <name evidence="1" type="ORF">ACFP90_20235</name>
</gene>
<evidence type="ECO:0000313" key="1">
    <source>
        <dbReference type="EMBL" id="MFC6662387.1"/>
    </source>
</evidence>
<comment type="caution">
    <text evidence="1">The sequence shown here is derived from an EMBL/GenBank/DDBJ whole genome shotgun (WGS) entry which is preliminary data.</text>
</comment>
<evidence type="ECO:0000313" key="2">
    <source>
        <dbReference type="Proteomes" id="UP001596317"/>
    </source>
</evidence>
<proteinExistence type="predicted"/>
<organism evidence="1 2">
    <name type="scientific">Deinococcus multiflagellatus</name>
    <dbReference type="NCBI Taxonomy" id="1656887"/>
    <lineage>
        <taxon>Bacteria</taxon>
        <taxon>Thermotogati</taxon>
        <taxon>Deinococcota</taxon>
        <taxon>Deinococci</taxon>
        <taxon>Deinococcales</taxon>
        <taxon>Deinococcaceae</taxon>
        <taxon>Deinococcus</taxon>
    </lineage>
</organism>
<dbReference type="Proteomes" id="UP001596317">
    <property type="component" value="Unassembled WGS sequence"/>
</dbReference>
<keyword evidence="2" id="KW-1185">Reference proteome</keyword>
<dbReference type="RefSeq" id="WP_380058085.1">
    <property type="nucleotide sequence ID" value="NZ_JBHSWB010000001.1"/>
</dbReference>
<dbReference type="EMBL" id="JBHSWB010000001">
    <property type="protein sequence ID" value="MFC6662387.1"/>
    <property type="molecule type" value="Genomic_DNA"/>
</dbReference>
<accession>A0ABW1ZPQ2</accession>
<name>A0ABW1ZPQ2_9DEIO</name>
<protein>
    <submittedName>
        <fullName evidence="1">Uncharacterized protein</fullName>
    </submittedName>
</protein>
<sequence>MGWLDWHEGRTTAWPVSEEPMLGRAVPTRDGGQLVTLLWPEAGFHWSVTVNEAAGTLTLMPPATMGFADRPLRAVRADVLA</sequence>